<dbReference type="AlphaFoldDB" id="A0A562L261"/>
<dbReference type="RefSeq" id="WP_144899766.1">
    <property type="nucleotide sequence ID" value="NZ_VLKN01000005.1"/>
</dbReference>
<reference evidence="2 3" key="1">
    <citation type="journal article" date="2015" name="Stand. Genomic Sci.">
        <title>Genomic Encyclopedia of Bacterial and Archaeal Type Strains, Phase III: the genomes of soil and plant-associated and newly described type strains.</title>
        <authorList>
            <person name="Whitman W.B."/>
            <person name="Woyke T."/>
            <person name="Klenk H.P."/>
            <person name="Zhou Y."/>
            <person name="Lilburn T.G."/>
            <person name="Beck B.J."/>
            <person name="De Vos P."/>
            <person name="Vandamme P."/>
            <person name="Eisen J.A."/>
            <person name="Garrity G."/>
            <person name="Hugenholtz P."/>
            <person name="Kyrpides N.C."/>
        </authorList>
    </citation>
    <scope>NUCLEOTIDE SEQUENCE [LARGE SCALE GENOMIC DNA]</scope>
    <source>
        <strain evidence="2 3">CGMCC 1.10821</strain>
    </source>
</reference>
<keyword evidence="2" id="KW-0560">Oxidoreductase</keyword>
<keyword evidence="2" id="KW-0223">Dioxygenase</keyword>
<dbReference type="SUPFAM" id="SSF51197">
    <property type="entry name" value="Clavaminate synthase-like"/>
    <property type="match status" value="1"/>
</dbReference>
<sequence length="198" mass="21930">MRAAPTASFDLFAGAMVQLVDDAQGGIHYWPGFVDAVLARDWFETLVAKAAWTHMQRPMYDRVVDVPRLLASYRTDALPDELPLADMLARVQAQVPAPYSGVGMNLYRDGNDSVAMHNDKLHILVAPHPIALVSLGDPRRMLIRAKAGDRQTLAVDLEPGSLLCMSHVSQKTHEHGIPKTKKPQGPRISAVFRVRPHR</sequence>
<dbReference type="InterPro" id="IPR005123">
    <property type="entry name" value="Oxoglu/Fe-dep_dioxygenase_dom"/>
</dbReference>
<dbReference type="Pfam" id="PF13532">
    <property type="entry name" value="2OG-FeII_Oxy_2"/>
    <property type="match status" value="1"/>
</dbReference>
<protein>
    <submittedName>
        <fullName evidence="2">Alkylated DNA repair dioxygenase AlkB</fullName>
    </submittedName>
</protein>
<gene>
    <name evidence="2" type="ORF">IP90_02272</name>
</gene>
<keyword evidence="3" id="KW-1185">Reference proteome</keyword>
<dbReference type="PANTHER" id="PTHR31212:SF4">
    <property type="entry name" value="ALPHA-KETOGLUTARATE-DEPENDENT DIOXYGENASE ALKB HOMOLOG 3"/>
    <property type="match status" value="1"/>
</dbReference>
<organism evidence="2 3">
    <name type="scientific">Luteimonas cucumeris</name>
    <dbReference type="NCBI Taxonomy" id="985012"/>
    <lineage>
        <taxon>Bacteria</taxon>
        <taxon>Pseudomonadati</taxon>
        <taxon>Pseudomonadota</taxon>
        <taxon>Gammaproteobacteria</taxon>
        <taxon>Lysobacterales</taxon>
        <taxon>Lysobacteraceae</taxon>
        <taxon>Luteimonas</taxon>
    </lineage>
</organism>
<dbReference type="GO" id="GO:0006307">
    <property type="term" value="P:DNA alkylation repair"/>
    <property type="evidence" value="ECO:0007669"/>
    <property type="project" value="InterPro"/>
</dbReference>
<dbReference type="Gene3D" id="2.60.120.590">
    <property type="entry name" value="Alpha-ketoglutarate-dependent dioxygenase AlkB-like"/>
    <property type="match status" value="1"/>
</dbReference>
<proteinExistence type="predicted"/>
<dbReference type="InterPro" id="IPR027450">
    <property type="entry name" value="AlkB-like"/>
</dbReference>
<comment type="caution">
    <text evidence="2">The sequence shown here is derived from an EMBL/GenBank/DDBJ whole genome shotgun (WGS) entry which is preliminary data.</text>
</comment>
<dbReference type="InterPro" id="IPR037151">
    <property type="entry name" value="AlkB-like_sf"/>
</dbReference>
<feature type="domain" description="Fe2OG dioxygenase" evidence="1">
    <location>
        <begin position="98"/>
        <end position="196"/>
    </location>
</feature>
<accession>A0A562L261</accession>
<evidence type="ECO:0000259" key="1">
    <source>
        <dbReference type="PROSITE" id="PS51471"/>
    </source>
</evidence>
<dbReference type="EMBL" id="VLKN01000005">
    <property type="protein sequence ID" value="TWI01712.1"/>
    <property type="molecule type" value="Genomic_DNA"/>
</dbReference>
<evidence type="ECO:0000313" key="3">
    <source>
        <dbReference type="Proteomes" id="UP000315167"/>
    </source>
</evidence>
<dbReference type="GO" id="GO:0051213">
    <property type="term" value="F:dioxygenase activity"/>
    <property type="evidence" value="ECO:0007669"/>
    <property type="project" value="UniProtKB-KW"/>
</dbReference>
<dbReference type="Proteomes" id="UP000315167">
    <property type="component" value="Unassembled WGS sequence"/>
</dbReference>
<dbReference type="OrthoDB" id="190276at2"/>
<dbReference type="PANTHER" id="PTHR31212">
    <property type="entry name" value="ALPHA-KETOGLUTARATE-DEPENDENT DIOXYGENASE ALKB HOMOLOG 3"/>
    <property type="match status" value="1"/>
</dbReference>
<name>A0A562L261_9GAMM</name>
<evidence type="ECO:0000313" key="2">
    <source>
        <dbReference type="EMBL" id="TWI01712.1"/>
    </source>
</evidence>
<dbReference type="InterPro" id="IPR032854">
    <property type="entry name" value="ALKBH3"/>
</dbReference>
<dbReference type="PROSITE" id="PS51471">
    <property type="entry name" value="FE2OG_OXY"/>
    <property type="match status" value="1"/>
</dbReference>